<evidence type="ECO:0000256" key="1">
    <source>
        <dbReference type="SAM" id="MobiDB-lite"/>
    </source>
</evidence>
<feature type="signal peptide" evidence="2">
    <location>
        <begin position="1"/>
        <end position="24"/>
    </location>
</feature>
<gene>
    <name evidence="3" type="ORF">F5X68DRAFT_3914</name>
</gene>
<evidence type="ECO:0000313" key="4">
    <source>
        <dbReference type="Proteomes" id="UP000770015"/>
    </source>
</evidence>
<reference evidence="3" key="1">
    <citation type="journal article" date="2021" name="Nat. Commun.">
        <title>Genetic determinants of endophytism in the Arabidopsis root mycobiome.</title>
        <authorList>
            <person name="Mesny F."/>
            <person name="Miyauchi S."/>
            <person name="Thiergart T."/>
            <person name="Pickel B."/>
            <person name="Atanasova L."/>
            <person name="Karlsson M."/>
            <person name="Huettel B."/>
            <person name="Barry K.W."/>
            <person name="Haridas S."/>
            <person name="Chen C."/>
            <person name="Bauer D."/>
            <person name="Andreopoulos W."/>
            <person name="Pangilinan J."/>
            <person name="LaButti K."/>
            <person name="Riley R."/>
            <person name="Lipzen A."/>
            <person name="Clum A."/>
            <person name="Drula E."/>
            <person name="Henrissat B."/>
            <person name="Kohler A."/>
            <person name="Grigoriev I.V."/>
            <person name="Martin F.M."/>
            <person name="Hacquard S."/>
        </authorList>
    </citation>
    <scope>NUCLEOTIDE SEQUENCE</scope>
    <source>
        <strain evidence="3">MPI-SDFR-AT-0117</strain>
    </source>
</reference>
<proteinExistence type="predicted"/>
<organism evidence="3 4">
    <name type="scientific">Plectosphaerella plurivora</name>
    <dbReference type="NCBI Taxonomy" id="936078"/>
    <lineage>
        <taxon>Eukaryota</taxon>
        <taxon>Fungi</taxon>
        <taxon>Dikarya</taxon>
        <taxon>Ascomycota</taxon>
        <taxon>Pezizomycotina</taxon>
        <taxon>Sordariomycetes</taxon>
        <taxon>Hypocreomycetidae</taxon>
        <taxon>Glomerellales</taxon>
        <taxon>Plectosphaerellaceae</taxon>
        <taxon>Plectosphaerella</taxon>
    </lineage>
</organism>
<dbReference type="OrthoDB" id="6513042at2759"/>
<sequence length="697" mass="72853">MNMSFRQIPLVAALVLARLAAVLAQDQNVQFNQVVNINGDMQLNRVVLPDGSRVETFSQTQRQIIINQNTVPLPASHVVGSTGQPFVQLSPQSMIIQTNQANDLVGGQIIMPFDRNALTQNQITVDNTFMAKLSPDRQAWVILEESKTVNDGESNVRMVRQTTIDGEYVVVGRRTAETGQSLAAFSQDPNAAIRIDGSGIQEVEWQDGLRMSVRASQPMAIQANVVNGVSSGMITSGTQPVNNYRYLVTSNLAGVTPDLNRMAAVVQIPLNGMRLMQAAQQMGAGPNDRVALSIEQRAVVQNPGGASGQLRPAPQKRQDPAQSSSSSSSAAPQASAPPAEGQQSTPPAGGQQSSPPAATPSAPPADAQQPPPQQGQQPPPQQGQQPPPQQGQQPPPQQGQQPPPQQGQQPPPAAPINAPPAATQLLLAPTFTPIARQTILDMENNRVAVPVDSVDGEFILVMQLAQPGQPGQQPGGQLPGQQPGQQPGGQLPGGQLPGGQLPGGQVQQPPRETPAQLPGQTPGQTPEAPGQLPGQTPGQAPGQAPEVPGQRPAPGQFQRIPGEAAPGQAAPVAPGQAPGQVPGQVGEPVGGTMGMIPMGSPLAPAPGAAARQPIKRQAPLLGTPGSVTMSMSDIQAMMARQQAGAAWVGVMIDQYVSQSTGQPIPNRQPSETRPQLPAARVKRASRLEMKTRRSALL</sequence>
<feature type="region of interest" description="Disordered" evidence="1">
    <location>
        <begin position="658"/>
        <end position="697"/>
    </location>
</feature>
<evidence type="ECO:0000256" key="2">
    <source>
        <dbReference type="SAM" id="SignalP"/>
    </source>
</evidence>
<comment type="caution">
    <text evidence="3">The sequence shown here is derived from an EMBL/GenBank/DDBJ whole genome shotgun (WGS) entry which is preliminary data.</text>
</comment>
<feature type="compositionally biased region" description="Polar residues" evidence="1">
    <location>
        <begin position="658"/>
        <end position="673"/>
    </location>
</feature>
<feature type="compositionally biased region" description="Low complexity" evidence="1">
    <location>
        <begin position="561"/>
        <end position="587"/>
    </location>
</feature>
<name>A0A9P8VMT7_9PEZI</name>
<dbReference type="AlphaFoldDB" id="A0A9P8VMT7"/>
<dbReference type="EMBL" id="JAGSXJ010000001">
    <property type="protein sequence ID" value="KAH6697332.1"/>
    <property type="molecule type" value="Genomic_DNA"/>
</dbReference>
<keyword evidence="2" id="KW-0732">Signal</keyword>
<evidence type="ECO:0000313" key="3">
    <source>
        <dbReference type="EMBL" id="KAH6697332.1"/>
    </source>
</evidence>
<feature type="compositionally biased region" description="Gly residues" evidence="1">
    <location>
        <begin position="486"/>
        <end position="502"/>
    </location>
</feature>
<protein>
    <submittedName>
        <fullName evidence="3">Uncharacterized protein</fullName>
    </submittedName>
</protein>
<keyword evidence="4" id="KW-1185">Reference proteome</keyword>
<feature type="compositionally biased region" description="Low complexity" evidence="1">
    <location>
        <begin position="320"/>
        <end position="339"/>
    </location>
</feature>
<accession>A0A9P8VMT7</accession>
<feature type="compositionally biased region" description="Low complexity" evidence="1">
    <location>
        <begin position="597"/>
        <end position="611"/>
    </location>
</feature>
<dbReference type="Proteomes" id="UP000770015">
    <property type="component" value="Unassembled WGS sequence"/>
</dbReference>
<feature type="region of interest" description="Disordered" evidence="1">
    <location>
        <begin position="302"/>
        <end position="424"/>
    </location>
</feature>
<feature type="compositionally biased region" description="Pro residues" evidence="1">
    <location>
        <begin position="357"/>
        <end position="418"/>
    </location>
</feature>
<feature type="region of interest" description="Disordered" evidence="1">
    <location>
        <begin position="462"/>
        <end position="611"/>
    </location>
</feature>
<feature type="chain" id="PRO_5040436005" evidence="2">
    <location>
        <begin position="25"/>
        <end position="697"/>
    </location>
</feature>